<proteinExistence type="predicted"/>
<organism evidence="1 2">
    <name type="scientific">Marchantia polymorpha subsp. ruderalis</name>
    <dbReference type="NCBI Taxonomy" id="1480154"/>
    <lineage>
        <taxon>Eukaryota</taxon>
        <taxon>Viridiplantae</taxon>
        <taxon>Streptophyta</taxon>
        <taxon>Embryophyta</taxon>
        <taxon>Marchantiophyta</taxon>
        <taxon>Marchantiopsida</taxon>
        <taxon>Marchantiidae</taxon>
        <taxon>Marchantiales</taxon>
        <taxon>Marchantiaceae</taxon>
        <taxon>Marchantia</taxon>
    </lineage>
</organism>
<dbReference type="Gene3D" id="2.80.10.50">
    <property type="match status" value="1"/>
</dbReference>
<sequence>MARLTTENLQGIPQPYTPFKVTDPQFGRWLAVSAATTANPIVEEEYIDHHSNLLVHHIVREDRGFYNILSLKNGLALTGQNPSWGEREVFMQLLEEFSEKKIWTLVPSKIFSDRYYGIQNYSTEMNLQNTAVADVTRLKQETEQIIQTSRNKRLNHVSMQSHFAP</sequence>
<protein>
    <submittedName>
        <fullName evidence="1">Uncharacterized protein</fullName>
    </submittedName>
</protein>
<evidence type="ECO:0000313" key="2">
    <source>
        <dbReference type="Proteomes" id="UP000077202"/>
    </source>
</evidence>
<dbReference type="Proteomes" id="UP000077202">
    <property type="component" value="Unassembled WGS sequence"/>
</dbReference>
<gene>
    <name evidence="1" type="ORF">AXG93_620s1010</name>
</gene>
<name>A0A176VQP8_MARPO</name>
<dbReference type="AlphaFoldDB" id="A0A176VQP8"/>
<accession>A0A176VQP8</accession>
<reference evidence="1" key="1">
    <citation type="submission" date="2016-03" db="EMBL/GenBank/DDBJ databases">
        <title>Mechanisms controlling the formation of the plant cell surface in tip-growing cells are functionally conserved among land plants.</title>
        <authorList>
            <person name="Honkanen S."/>
            <person name="Jones V.A."/>
            <person name="Morieri G."/>
            <person name="Champion C."/>
            <person name="Hetherington A.J."/>
            <person name="Kelly S."/>
            <person name="Saint-Marcoux D."/>
            <person name="Proust H."/>
            <person name="Prescott H."/>
            <person name="Dolan L."/>
        </authorList>
    </citation>
    <scope>NUCLEOTIDE SEQUENCE [LARGE SCALE GENOMIC DNA]</scope>
    <source>
        <tissue evidence="1">Whole gametophyte</tissue>
    </source>
</reference>
<comment type="caution">
    <text evidence="1">The sequence shown here is derived from an EMBL/GenBank/DDBJ whole genome shotgun (WGS) entry which is preliminary data.</text>
</comment>
<keyword evidence="2" id="KW-1185">Reference proteome</keyword>
<evidence type="ECO:0000313" key="1">
    <source>
        <dbReference type="EMBL" id="OAE23234.1"/>
    </source>
</evidence>
<dbReference type="EMBL" id="LVLJ01002901">
    <property type="protein sequence ID" value="OAE23234.1"/>
    <property type="molecule type" value="Genomic_DNA"/>
</dbReference>